<evidence type="ECO:0000313" key="7">
    <source>
        <dbReference type="EMBL" id="KAK5092767.1"/>
    </source>
</evidence>
<evidence type="ECO:0000256" key="2">
    <source>
        <dbReference type="ARBA" id="ARBA00022679"/>
    </source>
</evidence>
<feature type="domain" description="Deacetylase sirtuin-type" evidence="6">
    <location>
        <begin position="85"/>
        <end position="398"/>
    </location>
</feature>
<comment type="similarity">
    <text evidence="1">Belongs to the sirtuin family. Class I subfamily.</text>
</comment>
<feature type="compositionally biased region" description="Polar residues" evidence="5">
    <location>
        <begin position="571"/>
        <end position="587"/>
    </location>
</feature>
<feature type="compositionally biased region" description="Basic and acidic residues" evidence="5">
    <location>
        <begin position="501"/>
        <end position="517"/>
    </location>
</feature>
<dbReference type="Gene3D" id="3.30.1600.10">
    <property type="entry name" value="SIR2/SIRT2 'Small Domain"/>
    <property type="match status" value="1"/>
</dbReference>
<dbReference type="Gene3D" id="3.40.50.1220">
    <property type="entry name" value="TPP-binding domain"/>
    <property type="match status" value="1"/>
</dbReference>
<reference evidence="7 8" key="1">
    <citation type="submission" date="2023-08" db="EMBL/GenBank/DDBJ databases">
        <title>Black Yeasts Isolated from many extreme environments.</title>
        <authorList>
            <person name="Coleine C."/>
            <person name="Stajich J.E."/>
            <person name="Selbmann L."/>
        </authorList>
    </citation>
    <scope>NUCLEOTIDE SEQUENCE [LARGE SCALE GENOMIC DNA]</scope>
    <source>
        <strain evidence="7 8">CCFEE 5885</strain>
    </source>
</reference>
<feature type="compositionally biased region" description="Low complexity" evidence="5">
    <location>
        <begin position="618"/>
        <end position="630"/>
    </location>
</feature>
<feature type="compositionally biased region" description="Polar residues" evidence="5">
    <location>
        <begin position="438"/>
        <end position="448"/>
    </location>
</feature>
<name>A0ABR0KAR8_9EURO</name>
<feature type="compositionally biased region" description="Basic residues" evidence="5">
    <location>
        <begin position="518"/>
        <end position="529"/>
    </location>
</feature>
<dbReference type="Pfam" id="PF02146">
    <property type="entry name" value="SIR2"/>
    <property type="match status" value="1"/>
</dbReference>
<accession>A0ABR0KAR8</accession>
<feature type="compositionally biased region" description="Low complexity" evidence="5">
    <location>
        <begin position="639"/>
        <end position="650"/>
    </location>
</feature>
<evidence type="ECO:0000313" key="8">
    <source>
        <dbReference type="Proteomes" id="UP001345013"/>
    </source>
</evidence>
<dbReference type="EMBL" id="JAVRRG010000053">
    <property type="protein sequence ID" value="KAK5092767.1"/>
    <property type="molecule type" value="Genomic_DNA"/>
</dbReference>
<evidence type="ECO:0000256" key="3">
    <source>
        <dbReference type="ARBA" id="ARBA00023027"/>
    </source>
</evidence>
<dbReference type="InterPro" id="IPR026591">
    <property type="entry name" value="Sirtuin_cat_small_dom_sf"/>
</dbReference>
<feature type="region of interest" description="Disordered" evidence="5">
    <location>
        <begin position="560"/>
        <end position="674"/>
    </location>
</feature>
<dbReference type="PROSITE" id="PS50305">
    <property type="entry name" value="SIRTUIN"/>
    <property type="match status" value="1"/>
</dbReference>
<feature type="compositionally biased region" description="Pro residues" evidence="5">
    <location>
        <begin position="35"/>
        <end position="49"/>
    </location>
</feature>
<sequence length="674" mass="74127">MTSSESSGLSSPLSSPLSSLLDVPSSPLSDLSRSPSPPPAFQLFTPPPSQDAGENMPRPRKRRKTERPDRTTRYLDLTEDTAQSIYDRNDAINTLRHALRNRRKVVVVAGAGISVTAGIPDFRSSNGLFAGLQKEHKLKGGSGKQLFDASVYKDATSTSQFHDMVRKLAKMSKRAKPTPFHHMLARLATEGRLLRLYTQNVDGLETQMPPLHTEIPLPHKGPWPQTVQLHGGLEKMMCQKCREVMDFDPVLFDGAETPTCPKCRETDEIRTNDLGRRSHGIGRLRPRIVLYNEQNPDEEAIGAVSAADMRTRPDAIVVVGTSMKIPGVRRIVSEMCKIVRDRREGTTIWINPDPEPTGPLFDNCWDLIVKGGSDEIADLVKLRHWDDPSMDDADLPTEYTDSDVERINARQGQITINLPPSPLKKNVHPTAAVVMTPPRSQSGDSQAQEAPKSKSQETSPIRIKLKVGAKSEEAEQAAKKQQAQVLVNVPPAPKTKNPASDGRRLADVLGKENVEKNRKPKTSHKRKKDQAKVVRAQSQPRQVKLAAKITKAPNVQVMIPPKKESLWPREQSITDAATGSDYRSVTSGPKLPGFPTMSMSISAFRALGQNSREPKQIPTPGMTSSGTTPHDTPDPQTPPGSSYSNGSGSPVLYDRRDTVSPKGNVPKDMVRLLN</sequence>
<feature type="region of interest" description="Disordered" evidence="5">
    <location>
        <begin position="1"/>
        <end position="74"/>
    </location>
</feature>
<protein>
    <recommendedName>
        <fullName evidence="6">Deacetylase sirtuin-type domain-containing protein</fullName>
    </recommendedName>
</protein>
<gene>
    <name evidence="7" type="ORF">LTR24_004959</name>
</gene>
<feature type="region of interest" description="Disordered" evidence="5">
    <location>
        <begin position="476"/>
        <end position="542"/>
    </location>
</feature>
<keyword evidence="4" id="KW-0862">Zinc</keyword>
<evidence type="ECO:0000256" key="5">
    <source>
        <dbReference type="SAM" id="MobiDB-lite"/>
    </source>
</evidence>
<feature type="binding site" evidence="4">
    <location>
        <position position="263"/>
    </location>
    <ligand>
        <name>Zn(2+)</name>
        <dbReference type="ChEBI" id="CHEBI:29105"/>
    </ligand>
</feature>
<keyword evidence="2" id="KW-0808">Transferase</keyword>
<feature type="binding site" evidence="4">
    <location>
        <position position="241"/>
    </location>
    <ligand>
        <name>Zn(2+)</name>
        <dbReference type="ChEBI" id="CHEBI:29105"/>
    </ligand>
</feature>
<dbReference type="PANTHER" id="PTHR47651">
    <property type="entry name" value="NAD-DEPENDENT HISTONE DEACETYLASE HST4"/>
    <property type="match status" value="1"/>
</dbReference>
<evidence type="ECO:0000256" key="1">
    <source>
        <dbReference type="ARBA" id="ARBA00006924"/>
    </source>
</evidence>
<feature type="compositionally biased region" description="Low complexity" evidence="5">
    <location>
        <begin position="1"/>
        <end position="34"/>
    </location>
</feature>
<feature type="binding site" evidence="4">
    <location>
        <position position="238"/>
    </location>
    <ligand>
        <name>Zn(2+)</name>
        <dbReference type="ChEBI" id="CHEBI:29105"/>
    </ligand>
</feature>
<dbReference type="InterPro" id="IPR029035">
    <property type="entry name" value="DHS-like_NAD/FAD-binding_dom"/>
</dbReference>
<keyword evidence="8" id="KW-1185">Reference proteome</keyword>
<evidence type="ECO:0000256" key="4">
    <source>
        <dbReference type="PROSITE-ProRule" id="PRU00236"/>
    </source>
</evidence>
<dbReference type="PANTHER" id="PTHR47651:SF17">
    <property type="entry name" value="DEACETYLASE SIRTUIN-TYPE DOMAIN-CONTAINING PROTEIN"/>
    <property type="match status" value="1"/>
</dbReference>
<feature type="active site" description="Proton acceptor" evidence="4">
    <location>
        <position position="230"/>
    </location>
</feature>
<keyword evidence="4" id="KW-0479">Metal-binding</keyword>
<proteinExistence type="inferred from homology"/>
<dbReference type="InterPro" id="IPR003000">
    <property type="entry name" value="Sirtuin"/>
</dbReference>
<evidence type="ECO:0000259" key="6">
    <source>
        <dbReference type="PROSITE" id="PS50305"/>
    </source>
</evidence>
<dbReference type="Proteomes" id="UP001345013">
    <property type="component" value="Unassembled WGS sequence"/>
</dbReference>
<feature type="region of interest" description="Disordered" evidence="5">
    <location>
        <begin position="435"/>
        <end position="462"/>
    </location>
</feature>
<keyword evidence="3" id="KW-0520">NAD</keyword>
<comment type="caution">
    <text evidence="7">The sequence shown here is derived from an EMBL/GenBank/DDBJ whole genome shotgun (WGS) entry which is preliminary data.</text>
</comment>
<organism evidence="7 8">
    <name type="scientific">Lithohypha guttulata</name>
    <dbReference type="NCBI Taxonomy" id="1690604"/>
    <lineage>
        <taxon>Eukaryota</taxon>
        <taxon>Fungi</taxon>
        <taxon>Dikarya</taxon>
        <taxon>Ascomycota</taxon>
        <taxon>Pezizomycotina</taxon>
        <taxon>Eurotiomycetes</taxon>
        <taxon>Chaetothyriomycetidae</taxon>
        <taxon>Chaetothyriales</taxon>
        <taxon>Trichomeriaceae</taxon>
        <taxon>Lithohypha</taxon>
    </lineage>
</organism>
<dbReference type="InterPro" id="IPR026590">
    <property type="entry name" value="Ssirtuin_cat_dom"/>
</dbReference>
<dbReference type="SUPFAM" id="SSF52467">
    <property type="entry name" value="DHS-like NAD/FAD-binding domain"/>
    <property type="match status" value="1"/>
</dbReference>
<feature type="binding site" evidence="4">
    <location>
        <position position="260"/>
    </location>
    <ligand>
        <name>Zn(2+)</name>
        <dbReference type="ChEBI" id="CHEBI:29105"/>
    </ligand>
</feature>